<dbReference type="SUPFAM" id="SSF57667">
    <property type="entry name" value="beta-beta-alpha zinc fingers"/>
    <property type="match status" value="1"/>
</dbReference>
<feature type="domain" description="C2H2-type" evidence="2">
    <location>
        <begin position="434"/>
        <end position="455"/>
    </location>
</feature>
<feature type="compositionally biased region" description="Acidic residues" evidence="1">
    <location>
        <begin position="468"/>
        <end position="477"/>
    </location>
</feature>
<dbReference type="PANTHER" id="PTHR21190">
    <property type="entry name" value="GH10077P"/>
    <property type="match status" value="1"/>
</dbReference>
<dbReference type="Pfam" id="PF00096">
    <property type="entry name" value="zf-C2H2"/>
    <property type="match status" value="1"/>
</dbReference>
<dbReference type="PROSITE" id="PS00028">
    <property type="entry name" value="ZINC_FINGER_C2H2_1"/>
    <property type="match status" value="5"/>
</dbReference>
<feature type="region of interest" description="Disordered" evidence="1">
    <location>
        <begin position="1"/>
        <end position="37"/>
    </location>
</feature>
<evidence type="ECO:0000313" key="3">
    <source>
        <dbReference type="EMBL" id="KAL0268492.1"/>
    </source>
</evidence>
<comment type="caution">
    <text evidence="3">The sequence shown here is derived from an EMBL/GenBank/DDBJ whole genome shotgun (WGS) entry which is preliminary data.</text>
</comment>
<accession>A0AAW2HFE5</accession>
<feature type="domain" description="C2H2-type" evidence="2">
    <location>
        <begin position="75"/>
        <end position="96"/>
    </location>
</feature>
<dbReference type="PANTHER" id="PTHR21190:SF1">
    <property type="entry name" value="GH10077P"/>
    <property type="match status" value="1"/>
</dbReference>
<feature type="domain" description="C2H2-type" evidence="2">
    <location>
        <begin position="372"/>
        <end position="393"/>
    </location>
</feature>
<gene>
    <name evidence="3" type="ORF">PYX00_010416</name>
</gene>
<dbReference type="InterPro" id="IPR013087">
    <property type="entry name" value="Znf_C2H2_type"/>
</dbReference>
<evidence type="ECO:0000256" key="1">
    <source>
        <dbReference type="SAM" id="MobiDB-lite"/>
    </source>
</evidence>
<evidence type="ECO:0000259" key="2">
    <source>
        <dbReference type="PROSITE" id="PS00028"/>
    </source>
</evidence>
<feature type="domain" description="C2H2-type" evidence="2">
    <location>
        <begin position="336"/>
        <end position="357"/>
    </location>
</feature>
<feature type="region of interest" description="Disordered" evidence="1">
    <location>
        <begin position="458"/>
        <end position="478"/>
    </location>
</feature>
<dbReference type="Gene3D" id="3.30.160.60">
    <property type="entry name" value="Classic Zinc Finger"/>
    <property type="match status" value="1"/>
</dbReference>
<organism evidence="3">
    <name type="scientific">Menopon gallinae</name>
    <name type="common">poultry shaft louse</name>
    <dbReference type="NCBI Taxonomy" id="328185"/>
    <lineage>
        <taxon>Eukaryota</taxon>
        <taxon>Metazoa</taxon>
        <taxon>Ecdysozoa</taxon>
        <taxon>Arthropoda</taxon>
        <taxon>Hexapoda</taxon>
        <taxon>Insecta</taxon>
        <taxon>Pterygota</taxon>
        <taxon>Neoptera</taxon>
        <taxon>Paraneoptera</taxon>
        <taxon>Psocodea</taxon>
        <taxon>Troctomorpha</taxon>
        <taxon>Phthiraptera</taxon>
        <taxon>Amblycera</taxon>
        <taxon>Menoponidae</taxon>
        <taxon>Menopon</taxon>
    </lineage>
</organism>
<dbReference type="SMART" id="SM00355">
    <property type="entry name" value="ZnF_C2H2"/>
    <property type="match status" value="6"/>
</dbReference>
<reference evidence="3" key="1">
    <citation type="journal article" date="2024" name="Gigascience">
        <title>Chromosome-level genome of the poultry shaft louse Menopon gallinae provides insight into the host-switching and adaptive evolution of parasitic lice.</title>
        <authorList>
            <person name="Xu Y."/>
            <person name="Ma L."/>
            <person name="Liu S."/>
            <person name="Liang Y."/>
            <person name="Liu Q."/>
            <person name="He Z."/>
            <person name="Tian L."/>
            <person name="Duan Y."/>
            <person name="Cai W."/>
            <person name="Li H."/>
            <person name="Song F."/>
        </authorList>
    </citation>
    <scope>NUCLEOTIDE SEQUENCE</scope>
    <source>
        <strain evidence="3">Cailab_2023a</strain>
    </source>
</reference>
<feature type="region of interest" description="Disordered" evidence="1">
    <location>
        <begin position="101"/>
        <end position="122"/>
    </location>
</feature>
<dbReference type="EMBL" id="JARGDH010000005">
    <property type="protein sequence ID" value="KAL0268492.1"/>
    <property type="molecule type" value="Genomic_DNA"/>
</dbReference>
<dbReference type="AlphaFoldDB" id="A0AAW2HFE5"/>
<sequence length="593" mass="67056">MMDISDAMRGPIDGGGLANEADASQNESGEDAFDEVNTKNLKRKIDDDYINSKKRRKQLKPIRIATNLDDMEAYCELCKKEFCNKYFLKTHKANKHGIYVDFPSASSGKQKSETGTGKLPENGKTDPDCERAFCELCNKRFCNKYFVRRHKTKSHGLPDDENHYGLTCQDPEPNSVQNSTINSTKKNVSIVTTCDSLALIAKDEFDNQKQVDEQESPLNLIVKDGSDEEGPDEVKQSEKEDADDCSSENIEKLQTMLLRLNPSDVESKICKVCHEVTDGTAEHKCGTQERKEYLSEANDSSNESKNEFAVPKSDGHDFLYNRLDHLKQMKPTSSYCEICNKELCNKYFMRTHMQRMHGIEIEHGTQIGGVVCNICNKELCSKYFLRVHKQNTHGIVSPNSLVGPSTSGNLSTARVDVKTSRSDPRYVSNFSQVCYICNKRFRSPKWLQAHFLSDHRDEVRQIPSDEPANPEEDDGKDEEAALKIPKKSHGPEPPEALDVISKLFWENNSSSKSYNCSQCPFTTSVLAFLFVHERSHYVLSQDQTSDASKPPISLQSLLHDQSFWQHKITQQLSECLDLSSGKSKYLSFEQNGS</sequence>
<feature type="compositionally biased region" description="Polar residues" evidence="1">
    <location>
        <begin position="104"/>
        <end position="115"/>
    </location>
</feature>
<protein>
    <recommendedName>
        <fullName evidence="2">C2H2-type domain-containing protein</fullName>
    </recommendedName>
</protein>
<name>A0AAW2HFE5_9NEOP</name>
<proteinExistence type="predicted"/>
<feature type="domain" description="C2H2-type" evidence="2">
    <location>
        <begin position="134"/>
        <end position="155"/>
    </location>
</feature>
<dbReference type="InterPro" id="IPR036236">
    <property type="entry name" value="Znf_C2H2_sf"/>
</dbReference>
<feature type="region of interest" description="Disordered" evidence="1">
    <location>
        <begin position="208"/>
        <end position="247"/>
    </location>
</feature>